<organism evidence="1 2">
    <name type="scientific">Letharia columbiana</name>
    <dbReference type="NCBI Taxonomy" id="112416"/>
    <lineage>
        <taxon>Eukaryota</taxon>
        <taxon>Fungi</taxon>
        <taxon>Dikarya</taxon>
        <taxon>Ascomycota</taxon>
        <taxon>Pezizomycotina</taxon>
        <taxon>Lecanoromycetes</taxon>
        <taxon>OSLEUM clade</taxon>
        <taxon>Lecanoromycetidae</taxon>
        <taxon>Lecanorales</taxon>
        <taxon>Lecanorineae</taxon>
        <taxon>Parmeliaceae</taxon>
        <taxon>Letharia</taxon>
    </lineage>
</organism>
<evidence type="ECO:0000313" key="2">
    <source>
        <dbReference type="Proteomes" id="UP000578531"/>
    </source>
</evidence>
<protein>
    <submittedName>
        <fullName evidence="1">Uncharacterized protein</fullName>
    </submittedName>
</protein>
<dbReference type="EMBL" id="JACCJC010000002">
    <property type="protein sequence ID" value="KAF6240892.1"/>
    <property type="molecule type" value="Genomic_DNA"/>
</dbReference>
<gene>
    <name evidence="1" type="ORF">HO173_000684</name>
</gene>
<dbReference type="Proteomes" id="UP000578531">
    <property type="component" value="Unassembled WGS sequence"/>
</dbReference>
<evidence type="ECO:0000313" key="1">
    <source>
        <dbReference type="EMBL" id="KAF6240892.1"/>
    </source>
</evidence>
<name>A0A8H6G5R5_9LECA</name>
<accession>A0A8H6G5R5</accession>
<dbReference type="OrthoDB" id="10423430at2759"/>
<reference evidence="1 2" key="1">
    <citation type="journal article" date="2020" name="Genomics">
        <title>Complete, high-quality genomes from long-read metagenomic sequencing of two wolf lichen thalli reveals enigmatic genome architecture.</title>
        <authorList>
            <person name="McKenzie S.K."/>
            <person name="Walston R.F."/>
            <person name="Allen J.L."/>
        </authorList>
    </citation>
    <scope>NUCLEOTIDE SEQUENCE [LARGE SCALE GENOMIC DNA]</scope>
    <source>
        <strain evidence="1">WasteWater2</strain>
    </source>
</reference>
<dbReference type="GeneID" id="59282363"/>
<comment type="caution">
    <text evidence="1">The sequence shown here is derived from an EMBL/GenBank/DDBJ whole genome shotgun (WGS) entry which is preliminary data.</text>
</comment>
<keyword evidence="2" id="KW-1185">Reference proteome</keyword>
<dbReference type="AlphaFoldDB" id="A0A8H6G5R5"/>
<sequence>MLPPLDTRKLRALLRDEDDDEELECDPRGHISIIKELITEDRNWSDGVLRLLGLWPRIDPRFYRKKPMSTCHPLYDKGGPNNWWIDFHDSFLGSLRLRPSRGGVIDIFAFGKRVQSFQIIGCRRNWPAMILWIWDYGNRIEAAKSKQKVSHSHTRVHGQRQRVNKPLLHKVLHTATFKAQHGRVGKAREAAVVPEGTDFEMDDVDSTKPLCNTAPDAASSSGHMGWALQTRGMSDDQRTPSVTTENIDIGALQVVDYNSREDLSLEKGGSRHLRSPDPYDLPFSATHDTFACL</sequence>
<dbReference type="RefSeq" id="XP_037170140.1">
    <property type="nucleotide sequence ID" value="XM_037302633.1"/>
</dbReference>
<proteinExistence type="predicted"/>